<evidence type="ECO:0000256" key="2">
    <source>
        <dbReference type="ARBA" id="ARBA00007599"/>
    </source>
</evidence>
<evidence type="ECO:0000256" key="3">
    <source>
        <dbReference type="ARBA" id="ARBA00019010"/>
    </source>
</evidence>
<dbReference type="Gene3D" id="3.40.50.300">
    <property type="entry name" value="P-loop containing nucleotide triphosphate hydrolases"/>
    <property type="match status" value="1"/>
</dbReference>
<dbReference type="PANTHER" id="PTHR33540">
    <property type="entry name" value="TRNA THREONYLCARBAMOYLADENOSINE BIOSYNTHESIS PROTEIN TSAE"/>
    <property type="match status" value="1"/>
</dbReference>
<dbReference type="PANTHER" id="PTHR33540:SF2">
    <property type="entry name" value="TRNA THREONYLCARBAMOYLADENOSINE BIOSYNTHESIS PROTEIN TSAE"/>
    <property type="match status" value="1"/>
</dbReference>
<evidence type="ECO:0000256" key="7">
    <source>
        <dbReference type="ARBA" id="ARBA00022741"/>
    </source>
</evidence>
<keyword evidence="9" id="KW-0460">Magnesium</keyword>
<dbReference type="EMBL" id="JBHSPH010000002">
    <property type="protein sequence ID" value="MFC5862551.1"/>
    <property type="molecule type" value="Genomic_DNA"/>
</dbReference>
<dbReference type="Pfam" id="PF02367">
    <property type="entry name" value="TsaE"/>
    <property type="match status" value="1"/>
</dbReference>
<accession>A0ABW1EE46</accession>
<evidence type="ECO:0000313" key="11">
    <source>
        <dbReference type="EMBL" id="MFC5862551.1"/>
    </source>
</evidence>
<proteinExistence type="inferred from homology"/>
<keyword evidence="4" id="KW-0963">Cytoplasm</keyword>
<evidence type="ECO:0000313" key="12">
    <source>
        <dbReference type="Proteomes" id="UP001596091"/>
    </source>
</evidence>
<comment type="similarity">
    <text evidence="2">Belongs to the TsaE family.</text>
</comment>
<organism evidence="11 12">
    <name type="scientific">Acidicapsa dinghuensis</name>
    <dbReference type="NCBI Taxonomy" id="2218256"/>
    <lineage>
        <taxon>Bacteria</taxon>
        <taxon>Pseudomonadati</taxon>
        <taxon>Acidobacteriota</taxon>
        <taxon>Terriglobia</taxon>
        <taxon>Terriglobales</taxon>
        <taxon>Acidobacteriaceae</taxon>
        <taxon>Acidicapsa</taxon>
    </lineage>
</organism>
<keyword evidence="5" id="KW-0819">tRNA processing</keyword>
<dbReference type="SUPFAM" id="SSF52540">
    <property type="entry name" value="P-loop containing nucleoside triphosphate hydrolases"/>
    <property type="match status" value="1"/>
</dbReference>
<dbReference type="RefSeq" id="WP_263336011.1">
    <property type="nucleotide sequence ID" value="NZ_JAGSYH010000003.1"/>
</dbReference>
<sequence>MTKTAAASHEYESKSAAGTVAIGRKLVDNLTPPKLLILRGDLGAGKTTLVKGIASALGAADPDEVTSPTFTLVHEYAGTLNGKSVKLLHLDLYRLETERQLDSLGFEEMRTDDAIVLVEWGEKFESIRKHADGEIVVTSTGGDARKIVVTLN</sequence>
<dbReference type="InterPro" id="IPR027417">
    <property type="entry name" value="P-loop_NTPase"/>
</dbReference>
<dbReference type="Proteomes" id="UP001596091">
    <property type="component" value="Unassembled WGS sequence"/>
</dbReference>
<comment type="caution">
    <text evidence="11">The sequence shown here is derived from an EMBL/GenBank/DDBJ whole genome shotgun (WGS) entry which is preliminary data.</text>
</comment>
<evidence type="ECO:0000256" key="4">
    <source>
        <dbReference type="ARBA" id="ARBA00022490"/>
    </source>
</evidence>
<protein>
    <recommendedName>
        <fullName evidence="3">tRNA threonylcarbamoyladenosine biosynthesis protein TsaE</fullName>
    </recommendedName>
    <alternativeName>
        <fullName evidence="10">t(6)A37 threonylcarbamoyladenosine biosynthesis protein TsaE</fullName>
    </alternativeName>
</protein>
<dbReference type="NCBIfam" id="TIGR00150">
    <property type="entry name" value="T6A_YjeE"/>
    <property type="match status" value="1"/>
</dbReference>
<evidence type="ECO:0000256" key="8">
    <source>
        <dbReference type="ARBA" id="ARBA00022840"/>
    </source>
</evidence>
<comment type="subcellular location">
    <subcellularLocation>
        <location evidence="1">Cytoplasm</location>
    </subcellularLocation>
</comment>
<dbReference type="InterPro" id="IPR003442">
    <property type="entry name" value="T6A_TsaE"/>
</dbReference>
<evidence type="ECO:0000256" key="6">
    <source>
        <dbReference type="ARBA" id="ARBA00022723"/>
    </source>
</evidence>
<reference evidence="12" key="1">
    <citation type="journal article" date="2019" name="Int. J. Syst. Evol. Microbiol.">
        <title>The Global Catalogue of Microorganisms (GCM) 10K type strain sequencing project: providing services to taxonomists for standard genome sequencing and annotation.</title>
        <authorList>
            <consortium name="The Broad Institute Genomics Platform"/>
            <consortium name="The Broad Institute Genome Sequencing Center for Infectious Disease"/>
            <person name="Wu L."/>
            <person name="Ma J."/>
        </authorList>
    </citation>
    <scope>NUCLEOTIDE SEQUENCE [LARGE SCALE GENOMIC DNA]</scope>
    <source>
        <strain evidence="12">JCM 4087</strain>
    </source>
</reference>
<evidence type="ECO:0000256" key="10">
    <source>
        <dbReference type="ARBA" id="ARBA00032441"/>
    </source>
</evidence>
<keyword evidence="12" id="KW-1185">Reference proteome</keyword>
<keyword evidence="8" id="KW-0067">ATP-binding</keyword>
<gene>
    <name evidence="11" type="primary">tsaE</name>
    <name evidence="11" type="ORF">ACFPT7_09640</name>
</gene>
<evidence type="ECO:0000256" key="1">
    <source>
        <dbReference type="ARBA" id="ARBA00004496"/>
    </source>
</evidence>
<keyword evidence="6" id="KW-0479">Metal-binding</keyword>
<evidence type="ECO:0000256" key="9">
    <source>
        <dbReference type="ARBA" id="ARBA00022842"/>
    </source>
</evidence>
<keyword evidence="7" id="KW-0547">Nucleotide-binding</keyword>
<name>A0ABW1EE46_9BACT</name>
<evidence type="ECO:0000256" key="5">
    <source>
        <dbReference type="ARBA" id="ARBA00022694"/>
    </source>
</evidence>